<comment type="pathway">
    <text evidence="13">Lipid metabolism; malonyl-CoA biosynthesis; malonyl-CoA from acetyl-CoA: step 1/1.</text>
</comment>
<evidence type="ECO:0000256" key="9">
    <source>
        <dbReference type="ARBA" id="ARBA00022840"/>
    </source>
</evidence>
<evidence type="ECO:0000256" key="5">
    <source>
        <dbReference type="ARBA" id="ARBA00022741"/>
    </source>
</evidence>
<dbReference type="InterPro" id="IPR000438">
    <property type="entry name" value="Acetyl_CoA_COase_Trfase_b_su"/>
</dbReference>
<keyword evidence="16" id="KW-1185">Reference proteome</keyword>
<evidence type="ECO:0000256" key="13">
    <source>
        <dbReference type="HAMAP-Rule" id="MF_01395"/>
    </source>
</evidence>
<comment type="subunit">
    <text evidence="13">Acetyl-CoA carboxylase is a heterohexamer composed of biotin carboxyl carrier protein (AccB), biotin carboxylase (AccC) and two subunits each of ACCase subunit alpha (AccA) and ACCase subunit beta (AccD).</text>
</comment>
<keyword evidence="8 13" id="KW-0862">Zinc</keyword>
<comment type="subcellular location">
    <subcellularLocation>
        <location evidence="1 13">Cytoplasm</location>
    </subcellularLocation>
</comment>
<dbReference type="GO" id="GO:0009329">
    <property type="term" value="C:acetate CoA-transferase complex"/>
    <property type="evidence" value="ECO:0007669"/>
    <property type="project" value="TreeGrafter"/>
</dbReference>
<dbReference type="UniPathway" id="UPA00655">
    <property type="reaction ID" value="UER00711"/>
</dbReference>
<evidence type="ECO:0000313" key="16">
    <source>
        <dbReference type="Proteomes" id="UP000316905"/>
    </source>
</evidence>
<keyword evidence="9 13" id="KW-0067">ATP-binding</keyword>
<organism evidence="15 16">
    <name type="scientific">Pseudomonas duriflava</name>
    <dbReference type="NCBI Taxonomy" id="459528"/>
    <lineage>
        <taxon>Bacteria</taxon>
        <taxon>Pseudomonadati</taxon>
        <taxon>Pseudomonadota</taxon>
        <taxon>Gammaproteobacteria</taxon>
        <taxon>Pseudomonadales</taxon>
        <taxon>Pseudomonadaceae</taxon>
        <taxon>Pseudomonas</taxon>
    </lineage>
</organism>
<comment type="catalytic activity">
    <reaction evidence="13">
        <text>N(6)-carboxybiotinyl-L-lysyl-[protein] + acetyl-CoA = N(6)-biotinyl-L-lysyl-[protein] + malonyl-CoA</text>
        <dbReference type="Rhea" id="RHEA:54728"/>
        <dbReference type="Rhea" id="RHEA-COMP:10505"/>
        <dbReference type="Rhea" id="RHEA-COMP:10506"/>
        <dbReference type="ChEBI" id="CHEBI:57288"/>
        <dbReference type="ChEBI" id="CHEBI:57384"/>
        <dbReference type="ChEBI" id="CHEBI:83144"/>
        <dbReference type="ChEBI" id="CHEBI:83145"/>
        <dbReference type="EC" id="2.1.3.15"/>
    </reaction>
</comment>
<gene>
    <name evidence="13" type="primary">accD</name>
    <name evidence="15" type="ORF">IQ22_02932</name>
</gene>
<dbReference type="GO" id="GO:0005524">
    <property type="term" value="F:ATP binding"/>
    <property type="evidence" value="ECO:0007669"/>
    <property type="project" value="UniProtKB-KW"/>
</dbReference>
<evidence type="ECO:0000256" key="7">
    <source>
        <dbReference type="ARBA" id="ARBA00022832"/>
    </source>
</evidence>
<dbReference type="Pfam" id="PF01039">
    <property type="entry name" value="Carboxyl_trans"/>
    <property type="match status" value="1"/>
</dbReference>
<dbReference type="GO" id="GO:2001295">
    <property type="term" value="P:malonyl-CoA biosynthetic process"/>
    <property type="evidence" value="ECO:0007669"/>
    <property type="project" value="UniProtKB-UniRule"/>
</dbReference>
<evidence type="ECO:0000256" key="8">
    <source>
        <dbReference type="ARBA" id="ARBA00022833"/>
    </source>
</evidence>
<dbReference type="Proteomes" id="UP000316905">
    <property type="component" value="Unassembled WGS sequence"/>
</dbReference>
<dbReference type="PANTHER" id="PTHR42995:SF5">
    <property type="entry name" value="ACETYL-COENZYME A CARBOXYLASE CARBOXYL TRANSFERASE SUBUNIT BETA, CHLOROPLASTIC"/>
    <property type="match status" value="1"/>
</dbReference>
<dbReference type="EC" id="2.1.3.15" evidence="13"/>
<keyword evidence="10 13" id="KW-0443">Lipid metabolism</keyword>
<evidence type="ECO:0000256" key="4">
    <source>
        <dbReference type="ARBA" id="ARBA00022723"/>
    </source>
</evidence>
<feature type="zinc finger region" description="C4-type" evidence="13">
    <location>
        <begin position="31"/>
        <end position="53"/>
    </location>
</feature>
<comment type="caution">
    <text evidence="15">The sequence shown here is derived from an EMBL/GenBank/DDBJ whole genome shotgun (WGS) entry which is preliminary data.</text>
</comment>
<reference evidence="15 16" key="1">
    <citation type="journal article" date="2015" name="Stand. Genomic Sci.">
        <title>Genomic Encyclopedia of Bacterial and Archaeal Type Strains, Phase III: the genomes of soil and plant-associated and newly described type strains.</title>
        <authorList>
            <person name="Whitman W.B."/>
            <person name="Woyke T."/>
            <person name="Klenk H.P."/>
            <person name="Zhou Y."/>
            <person name="Lilburn T.G."/>
            <person name="Beck B.J."/>
            <person name="De Vos P."/>
            <person name="Vandamme P."/>
            <person name="Eisen J.A."/>
            <person name="Garrity G."/>
            <person name="Hugenholtz P."/>
            <person name="Kyrpides N.C."/>
        </authorList>
    </citation>
    <scope>NUCLEOTIDE SEQUENCE [LARGE SCALE GENOMIC DNA]</scope>
    <source>
        <strain evidence="15 16">CGMCC 1.6858</strain>
    </source>
</reference>
<dbReference type="AlphaFoldDB" id="A0A562QA97"/>
<dbReference type="EMBL" id="VLKY01000009">
    <property type="protein sequence ID" value="TWI53090.1"/>
    <property type="molecule type" value="Genomic_DNA"/>
</dbReference>
<dbReference type="PANTHER" id="PTHR42995">
    <property type="entry name" value="ACETYL-COENZYME A CARBOXYLASE CARBOXYL TRANSFERASE SUBUNIT BETA, CHLOROPLASTIC"/>
    <property type="match status" value="1"/>
</dbReference>
<evidence type="ECO:0000256" key="12">
    <source>
        <dbReference type="ARBA" id="ARBA00025280"/>
    </source>
</evidence>
<protein>
    <recommendedName>
        <fullName evidence="13">Acetyl-coenzyme A carboxylase carboxyl transferase subunit beta</fullName>
        <shortName evidence="13">ACCase subunit beta</shortName>
        <shortName evidence="13">Acetyl-CoA carboxylase carboxyltransferase subunit beta</shortName>
        <ecNumber evidence="13">2.1.3.15</ecNumber>
    </recommendedName>
</protein>
<evidence type="ECO:0000256" key="3">
    <source>
        <dbReference type="ARBA" id="ARBA00022679"/>
    </source>
</evidence>
<feature type="binding site" evidence="13">
    <location>
        <position position="50"/>
    </location>
    <ligand>
        <name>Zn(2+)</name>
        <dbReference type="ChEBI" id="CHEBI:29105"/>
    </ligand>
</feature>
<dbReference type="Gene3D" id="3.90.226.10">
    <property type="entry name" value="2-enoyl-CoA Hydratase, Chain A, domain 1"/>
    <property type="match status" value="1"/>
</dbReference>
<dbReference type="GO" id="GO:0016743">
    <property type="term" value="F:carboxyl- or carbamoyltransferase activity"/>
    <property type="evidence" value="ECO:0007669"/>
    <property type="project" value="UniProtKB-UniRule"/>
</dbReference>
<evidence type="ECO:0000256" key="10">
    <source>
        <dbReference type="ARBA" id="ARBA00023098"/>
    </source>
</evidence>
<evidence type="ECO:0000259" key="14">
    <source>
        <dbReference type="PROSITE" id="PS50980"/>
    </source>
</evidence>
<dbReference type="InterPro" id="IPR041010">
    <property type="entry name" value="Znf-ACC"/>
</dbReference>
<keyword evidence="3 13" id="KW-0808">Transferase</keyword>
<keyword evidence="13" id="KW-0963">Cytoplasm</keyword>
<feature type="domain" description="CoA carboxyltransferase N-terminal" evidence="14">
    <location>
        <begin position="27"/>
        <end position="295"/>
    </location>
</feature>
<dbReference type="GO" id="GO:0003989">
    <property type="term" value="F:acetyl-CoA carboxylase activity"/>
    <property type="evidence" value="ECO:0007669"/>
    <property type="project" value="InterPro"/>
</dbReference>
<comment type="similarity">
    <text evidence="13">Belongs to the AccD/PCCB family.</text>
</comment>
<evidence type="ECO:0000256" key="6">
    <source>
        <dbReference type="ARBA" id="ARBA00022771"/>
    </source>
</evidence>
<dbReference type="InterPro" id="IPR011762">
    <property type="entry name" value="COA_CT_N"/>
</dbReference>
<evidence type="ECO:0000313" key="15">
    <source>
        <dbReference type="EMBL" id="TWI53090.1"/>
    </source>
</evidence>
<dbReference type="NCBIfam" id="TIGR00515">
    <property type="entry name" value="accD"/>
    <property type="match status" value="1"/>
</dbReference>
<dbReference type="Pfam" id="PF17848">
    <property type="entry name" value="Zn_ribbon_ACC"/>
    <property type="match status" value="1"/>
</dbReference>
<keyword evidence="6 13" id="KW-0863">Zinc-finger</keyword>
<keyword evidence="5 13" id="KW-0547">Nucleotide-binding</keyword>
<name>A0A562QA97_9PSED</name>
<dbReference type="GO" id="GO:0008270">
    <property type="term" value="F:zinc ion binding"/>
    <property type="evidence" value="ECO:0007669"/>
    <property type="project" value="UniProtKB-UniRule"/>
</dbReference>
<dbReference type="InterPro" id="IPR029045">
    <property type="entry name" value="ClpP/crotonase-like_dom_sf"/>
</dbReference>
<dbReference type="RefSeq" id="WP_145143138.1">
    <property type="nucleotide sequence ID" value="NZ_VLKY01000009.1"/>
</dbReference>
<dbReference type="InterPro" id="IPR034733">
    <property type="entry name" value="AcCoA_carboxyl_beta"/>
</dbReference>
<proteinExistence type="inferred from homology"/>
<comment type="cofactor">
    <cofactor evidence="13">
        <name>Zn(2+)</name>
        <dbReference type="ChEBI" id="CHEBI:29105"/>
    </cofactor>
    <text evidence="13">Binds 1 zinc ion per subunit.</text>
</comment>
<dbReference type="GO" id="GO:0006633">
    <property type="term" value="P:fatty acid biosynthetic process"/>
    <property type="evidence" value="ECO:0007669"/>
    <property type="project" value="UniProtKB-KW"/>
</dbReference>
<feature type="binding site" evidence="13">
    <location>
        <position position="34"/>
    </location>
    <ligand>
        <name>Zn(2+)</name>
        <dbReference type="ChEBI" id="CHEBI:29105"/>
    </ligand>
</feature>
<feature type="binding site" evidence="13">
    <location>
        <position position="31"/>
    </location>
    <ligand>
        <name>Zn(2+)</name>
        <dbReference type="ChEBI" id="CHEBI:29105"/>
    </ligand>
</feature>
<dbReference type="OrthoDB" id="9772975at2"/>
<comment type="function">
    <text evidence="12 13">Component of the acetyl coenzyme A carboxylase (ACC) complex. Biotin carboxylase (BC) catalyzes the carboxylation of biotin on its carrier protein (BCCP) and then the CO(2) group is transferred by the transcarboxylase to acetyl-CoA to form malonyl-CoA.</text>
</comment>
<evidence type="ECO:0000256" key="2">
    <source>
        <dbReference type="ARBA" id="ARBA00022516"/>
    </source>
</evidence>
<keyword evidence="2 13" id="KW-0444">Lipid biosynthesis</keyword>
<evidence type="ECO:0000256" key="11">
    <source>
        <dbReference type="ARBA" id="ARBA00023160"/>
    </source>
</evidence>
<dbReference type="SUPFAM" id="SSF52096">
    <property type="entry name" value="ClpP/crotonase"/>
    <property type="match status" value="1"/>
</dbReference>
<accession>A0A562QA97</accession>
<feature type="binding site" evidence="13">
    <location>
        <position position="53"/>
    </location>
    <ligand>
        <name>Zn(2+)</name>
        <dbReference type="ChEBI" id="CHEBI:29105"/>
    </ligand>
</feature>
<evidence type="ECO:0000256" key="1">
    <source>
        <dbReference type="ARBA" id="ARBA00004496"/>
    </source>
</evidence>
<keyword evidence="4 13" id="KW-0479">Metal-binding</keyword>
<sequence>MSNWLVDKLIPSIMRSEVKRSSVPEGLWHKCPSCESVLYRPELEKNLDVCLKCGHHMRINARRRLDIFLDADGREELGVELEPVDRLKFRDSKKYKDRLTAAQKETGEKDALIAMRGTLLGMPIAVCAFEFSFMGGSMGAVVGERFVRAANEALEKRCPLVCFSASGGARMQEALISLMQMAKTSAVLARLREEGIPFISVLTDPVYGGVSASLAMLGDLIVAEPKALIGFAGPRVIEQTVREKLPEGFQRSEFLLEHGAVDIIIPRAELRPRLAKLLASLQSLPMPMPMPSPAA</sequence>
<keyword evidence="7 13" id="KW-0276">Fatty acid metabolism</keyword>
<dbReference type="PROSITE" id="PS50980">
    <property type="entry name" value="COA_CT_NTER"/>
    <property type="match status" value="1"/>
</dbReference>
<keyword evidence="11 13" id="KW-0275">Fatty acid biosynthesis</keyword>
<dbReference type="HAMAP" id="MF_01395">
    <property type="entry name" value="AcetylCoA_CT_beta"/>
    <property type="match status" value="1"/>
</dbReference>
<dbReference type="PRINTS" id="PR01070">
    <property type="entry name" value="ACCCTRFRASEB"/>
</dbReference>